<comment type="caution">
    <text evidence="4">The sequence shown here is derived from an EMBL/GenBank/DDBJ whole genome shotgun (WGS) entry which is preliminary data.</text>
</comment>
<dbReference type="InterPro" id="IPR035976">
    <property type="entry name" value="Sushi/SCR/CCP_sf"/>
</dbReference>
<dbReference type="EMBL" id="JASAOG010000092">
    <property type="protein sequence ID" value="KAK0052663.1"/>
    <property type="molecule type" value="Genomic_DNA"/>
</dbReference>
<dbReference type="SUPFAM" id="SSF57535">
    <property type="entry name" value="Complement control module/SCR domain"/>
    <property type="match status" value="1"/>
</dbReference>
<protein>
    <submittedName>
        <fullName evidence="4">Complement factor H</fullName>
    </submittedName>
</protein>
<organism evidence="4 5">
    <name type="scientific">Biomphalaria pfeifferi</name>
    <name type="common">Bloodfluke planorb</name>
    <name type="synonym">Freshwater snail</name>
    <dbReference type="NCBI Taxonomy" id="112525"/>
    <lineage>
        <taxon>Eukaryota</taxon>
        <taxon>Metazoa</taxon>
        <taxon>Spiralia</taxon>
        <taxon>Lophotrochozoa</taxon>
        <taxon>Mollusca</taxon>
        <taxon>Gastropoda</taxon>
        <taxon>Heterobranchia</taxon>
        <taxon>Euthyneura</taxon>
        <taxon>Panpulmonata</taxon>
        <taxon>Hygrophila</taxon>
        <taxon>Lymnaeoidea</taxon>
        <taxon>Planorbidae</taxon>
        <taxon>Biomphalaria</taxon>
    </lineage>
</organism>
<keyword evidence="1" id="KW-1015">Disulfide bond</keyword>
<dbReference type="PROSITE" id="PS50923">
    <property type="entry name" value="SUSHI"/>
    <property type="match status" value="1"/>
</dbReference>
<feature type="domain" description="Sushi" evidence="3">
    <location>
        <begin position="3"/>
        <end position="56"/>
    </location>
</feature>
<keyword evidence="5" id="KW-1185">Reference proteome</keyword>
<reference evidence="4" key="2">
    <citation type="submission" date="2023-04" db="EMBL/GenBank/DDBJ databases">
        <authorList>
            <person name="Bu L."/>
            <person name="Lu L."/>
            <person name="Laidemitt M.R."/>
            <person name="Zhang S.M."/>
            <person name="Mutuku M."/>
            <person name="Mkoji G."/>
            <person name="Steinauer M."/>
            <person name="Loker E.S."/>
        </authorList>
    </citation>
    <scope>NUCLEOTIDE SEQUENCE</scope>
    <source>
        <strain evidence="4">KasaAsao</strain>
        <tissue evidence="4">Whole Snail</tissue>
    </source>
</reference>
<dbReference type="Pfam" id="PF00084">
    <property type="entry name" value="Sushi"/>
    <property type="match status" value="1"/>
</dbReference>
<proteinExistence type="predicted"/>
<dbReference type="AlphaFoldDB" id="A0AAD8BDP0"/>
<evidence type="ECO:0000313" key="5">
    <source>
        <dbReference type="Proteomes" id="UP001233172"/>
    </source>
</evidence>
<feature type="non-terminal residue" evidence="4">
    <location>
        <position position="67"/>
    </location>
</feature>
<reference evidence="4" key="1">
    <citation type="journal article" date="2023" name="PLoS Negl. Trop. Dis.">
        <title>A genome sequence for Biomphalaria pfeifferi, the major vector snail for the human-infecting parasite Schistosoma mansoni.</title>
        <authorList>
            <person name="Bu L."/>
            <person name="Lu L."/>
            <person name="Laidemitt M.R."/>
            <person name="Zhang S.M."/>
            <person name="Mutuku M."/>
            <person name="Mkoji G."/>
            <person name="Steinauer M."/>
            <person name="Loker E.S."/>
        </authorList>
    </citation>
    <scope>NUCLEOTIDE SEQUENCE</scope>
    <source>
        <strain evidence="4">KasaAsao</strain>
    </source>
</reference>
<evidence type="ECO:0000313" key="4">
    <source>
        <dbReference type="EMBL" id="KAK0052663.1"/>
    </source>
</evidence>
<dbReference type="Proteomes" id="UP001233172">
    <property type="component" value="Unassembled WGS sequence"/>
</dbReference>
<dbReference type="Gene3D" id="2.10.70.10">
    <property type="entry name" value="Complement Module, domain 1"/>
    <property type="match status" value="1"/>
</dbReference>
<sequence length="67" mass="7299">MTSACFPVPLVNNADVTINANNDTATYRCLTGFFMTGAARVQCQDGQWAPLPTCVVIKEDVNLYNTI</sequence>
<dbReference type="SMART" id="SM00032">
    <property type="entry name" value="CCP"/>
    <property type="match status" value="1"/>
</dbReference>
<evidence type="ECO:0000259" key="3">
    <source>
        <dbReference type="PROSITE" id="PS50923"/>
    </source>
</evidence>
<accession>A0AAD8BDP0</accession>
<dbReference type="CDD" id="cd00033">
    <property type="entry name" value="CCP"/>
    <property type="match status" value="1"/>
</dbReference>
<keyword evidence="2" id="KW-0768">Sushi</keyword>
<dbReference type="InterPro" id="IPR000436">
    <property type="entry name" value="Sushi_SCR_CCP_dom"/>
</dbReference>
<gene>
    <name evidence="4" type="ORF">Bpfe_017779</name>
</gene>
<comment type="caution">
    <text evidence="2">Lacks conserved residue(s) required for the propagation of feature annotation.</text>
</comment>
<name>A0AAD8BDP0_BIOPF</name>
<evidence type="ECO:0000256" key="1">
    <source>
        <dbReference type="ARBA" id="ARBA00023157"/>
    </source>
</evidence>
<evidence type="ECO:0000256" key="2">
    <source>
        <dbReference type="PROSITE-ProRule" id="PRU00302"/>
    </source>
</evidence>